<keyword evidence="3" id="KW-0813">Transport</keyword>
<protein>
    <submittedName>
        <fullName evidence="5">Amino acid/amide ABC transporter substrate-binding protein, HAAT family</fullName>
    </submittedName>
</protein>
<organism evidence="5">
    <name type="scientific">Bradyrhizobium erythrophlei</name>
    <dbReference type="NCBI Taxonomy" id="1437360"/>
    <lineage>
        <taxon>Bacteria</taxon>
        <taxon>Pseudomonadati</taxon>
        <taxon>Pseudomonadota</taxon>
        <taxon>Alphaproteobacteria</taxon>
        <taxon>Hyphomicrobiales</taxon>
        <taxon>Nitrobacteraceae</taxon>
        <taxon>Bradyrhizobium</taxon>
    </lineage>
</organism>
<dbReference type="SUPFAM" id="SSF53822">
    <property type="entry name" value="Periplasmic binding protein-like I"/>
    <property type="match status" value="1"/>
</dbReference>
<dbReference type="Gene3D" id="3.40.50.2300">
    <property type="match status" value="2"/>
</dbReference>
<dbReference type="Pfam" id="PF13458">
    <property type="entry name" value="Peripla_BP_6"/>
    <property type="match status" value="1"/>
</dbReference>
<evidence type="ECO:0000259" key="4">
    <source>
        <dbReference type="Pfam" id="PF13458"/>
    </source>
</evidence>
<dbReference type="AlphaFoldDB" id="A0A1M5MUT9"/>
<comment type="similarity">
    <text evidence="1">Belongs to the leucine-binding protein family.</text>
</comment>
<dbReference type="GO" id="GO:0006865">
    <property type="term" value="P:amino acid transport"/>
    <property type="evidence" value="ECO:0007669"/>
    <property type="project" value="UniProtKB-KW"/>
</dbReference>
<dbReference type="EMBL" id="LT670818">
    <property type="protein sequence ID" value="SHG80947.1"/>
    <property type="molecule type" value="Genomic_DNA"/>
</dbReference>
<dbReference type="PANTHER" id="PTHR30483">
    <property type="entry name" value="LEUCINE-SPECIFIC-BINDING PROTEIN"/>
    <property type="match status" value="1"/>
</dbReference>
<proteinExistence type="inferred from homology"/>
<dbReference type="InterPro" id="IPR028081">
    <property type="entry name" value="Leu-bd"/>
</dbReference>
<dbReference type="PANTHER" id="PTHR30483:SF6">
    <property type="entry name" value="PERIPLASMIC BINDING PROTEIN OF ABC TRANSPORTER FOR NATURAL AMINO ACIDS"/>
    <property type="match status" value="1"/>
</dbReference>
<dbReference type="NCBIfam" id="TIGR03863">
    <property type="entry name" value="PQQ_ABC_bind"/>
    <property type="match status" value="1"/>
</dbReference>
<reference evidence="5" key="1">
    <citation type="submission" date="2016-11" db="EMBL/GenBank/DDBJ databases">
        <authorList>
            <person name="Jaros S."/>
            <person name="Januszkiewicz K."/>
            <person name="Wedrychowicz H."/>
        </authorList>
    </citation>
    <scope>NUCLEOTIDE SEQUENCE [LARGE SCALE GENOMIC DNA]</scope>
    <source>
        <strain evidence="5">GAS242</strain>
    </source>
</reference>
<evidence type="ECO:0000256" key="1">
    <source>
        <dbReference type="ARBA" id="ARBA00010062"/>
    </source>
</evidence>
<evidence type="ECO:0000256" key="2">
    <source>
        <dbReference type="ARBA" id="ARBA00022729"/>
    </source>
</evidence>
<dbReference type="InterPro" id="IPR051010">
    <property type="entry name" value="BCAA_transport"/>
</dbReference>
<dbReference type="CDD" id="cd06268">
    <property type="entry name" value="PBP1_ABC_transporter_LIVBP-like"/>
    <property type="match status" value="1"/>
</dbReference>
<evidence type="ECO:0000313" key="5">
    <source>
        <dbReference type="EMBL" id="SHG80947.1"/>
    </source>
</evidence>
<dbReference type="InterPro" id="IPR028082">
    <property type="entry name" value="Peripla_BP_I"/>
</dbReference>
<evidence type="ECO:0000256" key="3">
    <source>
        <dbReference type="ARBA" id="ARBA00022970"/>
    </source>
</evidence>
<keyword evidence="3" id="KW-0029">Amino-acid transport</keyword>
<sequence>MFRILFALCALVIWSGAGLADQPLEIKIGYLHQAPSRIRISLIDVPAANDGLAGAQLATEDDNATGRFLNQHYTLLDKLVGEGDDPVAAMNALADQGASFIVTSLDAGRLLRVADAGQARGETLINVSALDERLREQDCRGNVIHVAPTRSMLADGLAQYLVWKKWRKWMLLVGSHENDGLFADALRHAATRFGAKIVEERVFKDNGGARRTDSGVAEIQRQMPVVTQGAADHDVLVAADESEVFAGYLPYRTWDARPVAGSAGLVPTTWDAAFDQWGAVQLQNRFTKTYQRAMTALDMQAWTAVRMIGEAGVRGGSGEPGKMLAYIKSPDFSVAAFKGQKLTLRDWNLQLRQPILLFDGRNTVSVSPQEGFLHQVSALDTLGLDRPETKCKFK</sequence>
<dbReference type="InterPro" id="IPR022478">
    <property type="entry name" value="ABC_transptr_sub-bd_PQQ"/>
</dbReference>
<dbReference type="RefSeq" id="WP_425305279.1">
    <property type="nucleotide sequence ID" value="NZ_LT670818.1"/>
</dbReference>
<feature type="domain" description="Leucine-binding protein" evidence="4">
    <location>
        <begin position="49"/>
        <end position="329"/>
    </location>
</feature>
<keyword evidence="2" id="KW-0732">Signal</keyword>
<name>A0A1M5MUT9_9BRAD</name>
<accession>A0A1M5MUT9</accession>
<dbReference type="Proteomes" id="UP000190675">
    <property type="component" value="Chromosome I"/>
</dbReference>
<gene>
    <name evidence="5" type="ORF">SAMN05444169_4248</name>
</gene>